<dbReference type="EMBL" id="BJMM01000006">
    <property type="protein sequence ID" value="GEB49048.1"/>
    <property type="molecule type" value="Genomic_DNA"/>
</dbReference>
<dbReference type="InterPro" id="IPR050367">
    <property type="entry name" value="APC_superfamily"/>
</dbReference>
<feature type="transmembrane region" description="Helical" evidence="7">
    <location>
        <begin position="442"/>
        <end position="459"/>
    </location>
</feature>
<dbReference type="OrthoDB" id="4568421at2"/>
<evidence type="ECO:0000256" key="2">
    <source>
        <dbReference type="ARBA" id="ARBA00022475"/>
    </source>
</evidence>
<evidence type="ECO:0000313" key="8">
    <source>
        <dbReference type="EMBL" id="GEB49048.1"/>
    </source>
</evidence>
<keyword evidence="4 7" id="KW-1133">Transmembrane helix</keyword>
<dbReference type="AlphaFoldDB" id="A0A4Y3QX94"/>
<feature type="transmembrane region" description="Helical" evidence="7">
    <location>
        <begin position="179"/>
        <end position="199"/>
    </location>
</feature>
<keyword evidence="9" id="KW-1185">Reference proteome</keyword>
<keyword evidence="5 7" id="KW-0472">Membrane</keyword>
<evidence type="ECO:0000256" key="5">
    <source>
        <dbReference type="ARBA" id="ARBA00023136"/>
    </source>
</evidence>
<feature type="transmembrane region" description="Helical" evidence="7">
    <location>
        <begin position="363"/>
        <end position="385"/>
    </location>
</feature>
<reference evidence="8 9" key="1">
    <citation type="submission" date="2019-06" db="EMBL/GenBank/DDBJ databases">
        <title>Whole genome shotgun sequence of Streptomyces cacaoi subsp. cacaoi NBRC 12748.</title>
        <authorList>
            <person name="Hosoyama A."/>
            <person name="Uohara A."/>
            <person name="Ohji S."/>
            <person name="Ichikawa N."/>
        </authorList>
    </citation>
    <scope>NUCLEOTIDE SEQUENCE [LARGE SCALE GENOMIC DNA]</scope>
    <source>
        <strain evidence="8 9">NBRC 12748</strain>
    </source>
</reference>
<dbReference type="Proteomes" id="UP000319210">
    <property type="component" value="Unassembled WGS sequence"/>
</dbReference>
<evidence type="ECO:0000256" key="1">
    <source>
        <dbReference type="ARBA" id="ARBA00004651"/>
    </source>
</evidence>
<dbReference type="PIRSF" id="PIRSF006060">
    <property type="entry name" value="AA_transporter"/>
    <property type="match status" value="1"/>
</dbReference>
<dbReference type="InterPro" id="IPR002293">
    <property type="entry name" value="AA/rel_permease1"/>
</dbReference>
<gene>
    <name evidence="8" type="ORF">SCA03_15990</name>
</gene>
<comment type="caution">
    <text evidence="8">The sequence shown here is derived from an EMBL/GenBank/DDBJ whole genome shotgun (WGS) entry which is preliminary data.</text>
</comment>
<feature type="transmembrane region" description="Helical" evidence="7">
    <location>
        <begin position="219"/>
        <end position="238"/>
    </location>
</feature>
<accession>A0A4Y3QX94</accession>
<keyword evidence="2" id="KW-1003">Cell membrane</keyword>
<protein>
    <submittedName>
        <fullName evidence="8">Amino acid transporter</fullName>
    </submittedName>
</protein>
<name>A0A4Y3QX94_STRCI</name>
<keyword evidence="3 7" id="KW-0812">Transmembrane</keyword>
<comment type="subcellular location">
    <subcellularLocation>
        <location evidence="1">Cell membrane</location>
        <topology evidence="1">Multi-pass membrane protein</topology>
    </subcellularLocation>
</comment>
<dbReference type="GO" id="GO:0005886">
    <property type="term" value="C:plasma membrane"/>
    <property type="evidence" value="ECO:0007669"/>
    <property type="project" value="UniProtKB-SubCell"/>
</dbReference>
<evidence type="ECO:0000256" key="7">
    <source>
        <dbReference type="SAM" id="Phobius"/>
    </source>
</evidence>
<feature type="transmembrane region" description="Helical" evidence="7">
    <location>
        <begin position="391"/>
        <end position="410"/>
    </location>
</feature>
<evidence type="ECO:0000256" key="4">
    <source>
        <dbReference type="ARBA" id="ARBA00022989"/>
    </source>
</evidence>
<feature type="transmembrane region" description="Helical" evidence="7">
    <location>
        <begin position="308"/>
        <end position="328"/>
    </location>
</feature>
<feature type="transmembrane region" description="Helical" evidence="7">
    <location>
        <begin position="44"/>
        <end position="64"/>
    </location>
</feature>
<proteinExistence type="predicted"/>
<evidence type="ECO:0000256" key="3">
    <source>
        <dbReference type="ARBA" id="ARBA00022692"/>
    </source>
</evidence>
<evidence type="ECO:0000313" key="9">
    <source>
        <dbReference type="Proteomes" id="UP000319210"/>
    </source>
</evidence>
<feature type="transmembrane region" description="Helical" evidence="7">
    <location>
        <begin position="259"/>
        <end position="281"/>
    </location>
</feature>
<dbReference type="Gene3D" id="1.20.1740.10">
    <property type="entry name" value="Amino acid/polyamine transporter I"/>
    <property type="match status" value="1"/>
</dbReference>
<dbReference type="Pfam" id="PF13520">
    <property type="entry name" value="AA_permease_2"/>
    <property type="match status" value="1"/>
</dbReference>
<dbReference type="GO" id="GO:0022857">
    <property type="term" value="F:transmembrane transporter activity"/>
    <property type="evidence" value="ECO:0007669"/>
    <property type="project" value="InterPro"/>
</dbReference>
<sequence length="473" mass="50529">MTTHETPGAAPSQAPAQAQDEQQRELHRLGYQQELKRSLGLKDLLVYGLVFMVPTAPFAIYGSVFNFSKGMVALTYAIGCIAMIFTAFSYREMSRAVPLAGSVYSYAGRGVGAPFGFLAGWGVLLDYLLIPTLLYVTGAAALHAIVPGVPQWLWVVVFVAVNTGVNLAGVELFAWATRLFLIGESLVLLLFLVLGVVAVSHGVNGAHFSWDPLFNPEHFHVGMVFGALSVAALSFLGFDAISTLSEEVKGGPKLVGRATMLSLVMVGSLFVVQTFLSGLLLPGKTHFSGDTATNEAFYTVADLVGGGWFKAVVALTVALSAALANSLAAQGATSRLLYSMARDRQLPKFLAHVHPVRKVPQRAVILVGGISVILGVFFVGQIGLLSSMVNFGALFSFLLLHISVVSYYLVKKRQRTFGMHLVVPLIGFAVIAYVLYNADAKAQIAGGIWIVIGLAVIAVRRATGRPITLTQPE</sequence>
<feature type="transmembrane region" description="Helical" evidence="7">
    <location>
        <begin position="70"/>
        <end position="90"/>
    </location>
</feature>
<dbReference type="PANTHER" id="PTHR42770">
    <property type="entry name" value="AMINO ACID TRANSPORTER-RELATED"/>
    <property type="match status" value="1"/>
</dbReference>
<feature type="compositionally biased region" description="Low complexity" evidence="6">
    <location>
        <begin position="7"/>
        <end position="20"/>
    </location>
</feature>
<dbReference type="RefSeq" id="WP_078873005.1">
    <property type="nucleotide sequence ID" value="NZ_BJMM01000006.1"/>
</dbReference>
<organism evidence="8 9">
    <name type="scientific">Streptomyces cacaoi</name>
    <dbReference type="NCBI Taxonomy" id="1898"/>
    <lineage>
        <taxon>Bacteria</taxon>
        <taxon>Bacillati</taxon>
        <taxon>Actinomycetota</taxon>
        <taxon>Actinomycetes</taxon>
        <taxon>Kitasatosporales</taxon>
        <taxon>Streptomycetaceae</taxon>
        <taxon>Streptomyces</taxon>
    </lineage>
</organism>
<feature type="region of interest" description="Disordered" evidence="6">
    <location>
        <begin position="1"/>
        <end position="23"/>
    </location>
</feature>
<evidence type="ECO:0000256" key="6">
    <source>
        <dbReference type="SAM" id="MobiDB-lite"/>
    </source>
</evidence>
<feature type="transmembrane region" description="Helical" evidence="7">
    <location>
        <begin position="417"/>
        <end position="436"/>
    </location>
</feature>
<dbReference type="PANTHER" id="PTHR42770:SF16">
    <property type="entry name" value="AMINO ACID PERMEASE"/>
    <property type="match status" value="1"/>
</dbReference>
<feature type="transmembrane region" description="Helical" evidence="7">
    <location>
        <begin position="152"/>
        <end position="172"/>
    </location>
</feature>